<dbReference type="Pfam" id="PF15915">
    <property type="entry name" value="BAT"/>
    <property type="match status" value="1"/>
</dbReference>
<dbReference type="Proteomes" id="UP001596312">
    <property type="component" value="Unassembled WGS sequence"/>
</dbReference>
<proteinExistence type="predicted"/>
<evidence type="ECO:0000313" key="6">
    <source>
        <dbReference type="Proteomes" id="UP001596312"/>
    </source>
</evidence>
<evidence type="ECO:0000259" key="3">
    <source>
        <dbReference type="Pfam" id="PF04967"/>
    </source>
</evidence>
<dbReference type="PANTHER" id="PTHR34236">
    <property type="entry name" value="DIMETHYL SULFOXIDE REDUCTASE TRANSCRIPTIONAL ACTIVATOR"/>
    <property type="match status" value="1"/>
</dbReference>
<keyword evidence="1" id="KW-0805">Transcription regulation</keyword>
<organism evidence="5 6">
    <name type="scientific">Halalkalicoccus tibetensis</name>
    <dbReference type="NCBI Taxonomy" id="175632"/>
    <lineage>
        <taxon>Archaea</taxon>
        <taxon>Methanobacteriati</taxon>
        <taxon>Methanobacteriota</taxon>
        <taxon>Stenosarchaea group</taxon>
        <taxon>Halobacteria</taxon>
        <taxon>Halobacteriales</taxon>
        <taxon>Halococcaceae</taxon>
        <taxon>Halalkalicoccus</taxon>
    </lineage>
</organism>
<protein>
    <submittedName>
        <fullName evidence="5">Bacterio-opsin activator domain-containing protein</fullName>
    </submittedName>
</protein>
<dbReference type="InterPro" id="IPR031803">
    <property type="entry name" value="BAT_GAF/HTH-assoc"/>
</dbReference>
<reference evidence="5 6" key="1">
    <citation type="journal article" date="2019" name="Int. J. Syst. Evol. Microbiol.">
        <title>The Global Catalogue of Microorganisms (GCM) 10K type strain sequencing project: providing services to taxonomists for standard genome sequencing and annotation.</title>
        <authorList>
            <consortium name="The Broad Institute Genomics Platform"/>
            <consortium name="The Broad Institute Genome Sequencing Center for Infectious Disease"/>
            <person name="Wu L."/>
            <person name="Ma J."/>
        </authorList>
    </citation>
    <scope>NUCLEOTIDE SEQUENCE [LARGE SCALE GENOMIC DNA]</scope>
    <source>
        <strain evidence="5 6">CGMCC 1.3240</strain>
    </source>
</reference>
<keyword evidence="6" id="KW-1185">Reference proteome</keyword>
<evidence type="ECO:0000259" key="4">
    <source>
        <dbReference type="Pfam" id="PF15915"/>
    </source>
</evidence>
<feature type="domain" description="HTH bat-type" evidence="3">
    <location>
        <begin position="158"/>
        <end position="207"/>
    </location>
</feature>
<evidence type="ECO:0000256" key="2">
    <source>
        <dbReference type="ARBA" id="ARBA00023163"/>
    </source>
</evidence>
<keyword evidence="2" id="KW-0804">Transcription</keyword>
<evidence type="ECO:0000256" key="1">
    <source>
        <dbReference type="ARBA" id="ARBA00023015"/>
    </source>
</evidence>
<evidence type="ECO:0000313" key="5">
    <source>
        <dbReference type="EMBL" id="MFC6906707.1"/>
    </source>
</evidence>
<feature type="domain" description="Bacterioopsin transcriptional activator GAF and HTH associated" evidence="4">
    <location>
        <begin position="6"/>
        <end position="143"/>
    </location>
</feature>
<dbReference type="EMBL" id="JBHSXQ010000005">
    <property type="protein sequence ID" value="MFC6906707.1"/>
    <property type="molecule type" value="Genomic_DNA"/>
</dbReference>
<accession>A0ABD5V5D9</accession>
<name>A0ABD5V5D9_9EURY</name>
<comment type="caution">
    <text evidence="5">The sequence shown here is derived from an EMBL/GenBank/DDBJ whole genome shotgun (WGS) entry which is preliminary data.</text>
</comment>
<gene>
    <name evidence="5" type="ORF">ACFQGH_16045</name>
</gene>
<dbReference type="InterPro" id="IPR007050">
    <property type="entry name" value="HTH_bacterioopsin"/>
</dbReference>
<dbReference type="AlphaFoldDB" id="A0ABD5V5D9"/>
<sequence>MATIFEFEIPTDEFALEETLIECPEAIIEIERVVANDPDRITPYVWARADDFAALEATLDDDPTVEDLTRLSEMDDERSYQMTWAGTIDRIVPLLTDHEGTITHATGSVDSWSLRVLFPDREALSEAHDYLQEAGFSLTVGAIYEATDDGHIQHGLIETQRETIVAAFEAGYFTVPRSVTQTELAEQLGLSHQALSERLRRGMSELVESTLITGSDETEE</sequence>
<dbReference type="PANTHER" id="PTHR34236:SF1">
    <property type="entry name" value="DIMETHYL SULFOXIDE REDUCTASE TRANSCRIPTIONAL ACTIVATOR"/>
    <property type="match status" value="1"/>
</dbReference>
<dbReference type="RefSeq" id="WP_340605289.1">
    <property type="nucleotide sequence ID" value="NZ_JBBMXV010000005.1"/>
</dbReference>
<dbReference type="Pfam" id="PF04967">
    <property type="entry name" value="HTH_10"/>
    <property type="match status" value="1"/>
</dbReference>